<feature type="domain" description="Glycosyltransferase 2-like" evidence="1">
    <location>
        <begin position="5"/>
        <end position="158"/>
    </location>
</feature>
<dbReference type="SUPFAM" id="SSF53448">
    <property type="entry name" value="Nucleotide-diphospho-sugar transferases"/>
    <property type="match status" value="1"/>
</dbReference>
<organism evidence="2 3">
    <name type="scientific">Candidatus Shapirobacteria bacterium CG_4_9_14_0_2_um_filter_39_11</name>
    <dbReference type="NCBI Taxonomy" id="1974478"/>
    <lineage>
        <taxon>Bacteria</taxon>
        <taxon>Candidatus Shapironibacteriota</taxon>
    </lineage>
</organism>
<dbReference type="Gene3D" id="3.90.550.10">
    <property type="entry name" value="Spore Coat Polysaccharide Biosynthesis Protein SpsA, Chain A"/>
    <property type="match status" value="1"/>
</dbReference>
<dbReference type="InterPro" id="IPR029044">
    <property type="entry name" value="Nucleotide-diphossugar_trans"/>
</dbReference>
<protein>
    <submittedName>
        <fullName evidence="2">Glycosyltransferase family 2 protein</fullName>
    </submittedName>
</protein>
<dbReference type="CDD" id="cd04179">
    <property type="entry name" value="DPM_DPG-synthase_like"/>
    <property type="match status" value="1"/>
</dbReference>
<evidence type="ECO:0000259" key="1">
    <source>
        <dbReference type="Pfam" id="PF00535"/>
    </source>
</evidence>
<gene>
    <name evidence="2" type="ORF">CO054_02905</name>
</gene>
<dbReference type="PANTHER" id="PTHR48090:SF7">
    <property type="entry name" value="RFBJ PROTEIN"/>
    <property type="match status" value="1"/>
</dbReference>
<reference evidence="3" key="1">
    <citation type="submission" date="2017-09" db="EMBL/GenBank/DDBJ databases">
        <title>Depth-based differentiation of microbial function through sediment-hosted aquifers and enrichment of novel symbionts in the deep terrestrial subsurface.</title>
        <authorList>
            <person name="Probst A.J."/>
            <person name="Ladd B."/>
            <person name="Jarett J.K."/>
            <person name="Geller-Mcgrath D.E."/>
            <person name="Sieber C.M.K."/>
            <person name="Emerson J.B."/>
            <person name="Anantharaman K."/>
            <person name="Thomas B.C."/>
            <person name="Malmstrom R."/>
            <person name="Stieglmeier M."/>
            <person name="Klingl A."/>
            <person name="Woyke T."/>
            <person name="Ryan C.M."/>
            <person name="Banfield J.F."/>
        </authorList>
    </citation>
    <scope>NUCLEOTIDE SEQUENCE [LARGE SCALE GENOMIC DNA]</scope>
</reference>
<comment type="caution">
    <text evidence="2">The sequence shown here is derived from an EMBL/GenBank/DDBJ whole genome shotgun (WGS) entry which is preliminary data.</text>
</comment>
<dbReference type="PANTHER" id="PTHR48090">
    <property type="entry name" value="UNDECAPRENYL-PHOSPHATE 4-DEOXY-4-FORMAMIDO-L-ARABINOSE TRANSFERASE-RELATED"/>
    <property type="match status" value="1"/>
</dbReference>
<keyword evidence="2" id="KW-0808">Transferase</keyword>
<dbReference type="InterPro" id="IPR050256">
    <property type="entry name" value="Glycosyltransferase_2"/>
</dbReference>
<sequence length="223" mass="24888">MKVTAVIPAKNEEEGIEKIIKNVSRFVDEVLVVDGHSKDKTRQIAKECGAKVVLDGGKGKGDGIRTGIRKAKGDIIVFIDADGSHNPKDIPKLIKPIKNGEADLVVASRAKGGSDEIRLDLDGLFRQIGSEIAAILVNFRWRANLTDIQNGFRAIRKKTALALKLESDGFEIEEEMIMKCLKRGVRIMEVAGHEYQRRWGVSKLPTTQAWRFLLRLFKELLTL</sequence>
<proteinExistence type="predicted"/>
<dbReference type="EMBL" id="PFSF01000066">
    <property type="protein sequence ID" value="PJC27928.1"/>
    <property type="molecule type" value="Genomic_DNA"/>
</dbReference>
<dbReference type="GO" id="GO:0016740">
    <property type="term" value="F:transferase activity"/>
    <property type="evidence" value="ECO:0007669"/>
    <property type="project" value="UniProtKB-KW"/>
</dbReference>
<dbReference type="Proteomes" id="UP000229816">
    <property type="component" value="Unassembled WGS sequence"/>
</dbReference>
<evidence type="ECO:0000313" key="3">
    <source>
        <dbReference type="Proteomes" id="UP000229816"/>
    </source>
</evidence>
<dbReference type="Pfam" id="PF00535">
    <property type="entry name" value="Glycos_transf_2"/>
    <property type="match status" value="1"/>
</dbReference>
<dbReference type="InterPro" id="IPR001173">
    <property type="entry name" value="Glyco_trans_2-like"/>
</dbReference>
<accession>A0A2M8ES31</accession>
<evidence type="ECO:0000313" key="2">
    <source>
        <dbReference type="EMBL" id="PJC27928.1"/>
    </source>
</evidence>
<name>A0A2M8ES31_9BACT</name>
<dbReference type="AlphaFoldDB" id="A0A2M8ES31"/>